<evidence type="ECO:0000313" key="3">
    <source>
        <dbReference type="EMBL" id="SMN20830.1"/>
    </source>
</evidence>
<feature type="compositionally biased region" description="Polar residues" evidence="1">
    <location>
        <begin position="374"/>
        <end position="387"/>
    </location>
</feature>
<gene>
    <name evidence="3" type="ORF">KASA_0M02475G</name>
</gene>
<feature type="region of interest" description="Disordered" evidence="1">
    <location>
        <begin position="249"/>
        <end position="300"/>
    </location>
</feature>
<dbReference type="PANTHER" id="PTHR12460">
    <property type="entry name" value="CYCLIN-DEPENDENT KINASE INHIBITOR-RELATED PROTEIN"/>
    <property type="match status" value="1"/>
</dbReference>
<dbReference type="PROSITE" id="PS51391">
    <property type="entry name" value="CID"/>
    <property type="match status" value="1"/>
</dbReference>
<accession>A0A1X7R5V5</accession>
<keyword evidence="3" id="KW-0378">Hydrolase</keyword>
<evidence type="ECO:0000259" key="2">
    <source>
        <dbReference type="PROSITE" id="PS51391"/>
    </source>
</evidence>
<feature type="compositionally biased region" description="Polar residues" evidence="1">
    <location>
        <begin position="289"/>
        <end position="300"/>
    </location>
</feature>
<dbReference type="Proteomes" id="UP000196158">
    <property type="component" value="Unassembled WGS sequence"/>
</dbReference>
<reference evidence="3 4" key="1">
    <citation type="submission" date="2017-04" db="EMBL/GenBank/DDBJ databases">
        <authorList>
            <person name="Afonso C.L."/>
            <person name="Miller P.J."/>
            <person name="Scott M.A."/>
            <person name="Spackman E."/>
            <person name="Goraichik I."/>
            <person name="Dimitrov K.M."/>
            <person name="Suarez D.L."/>
            <person name="Swayne D.E."/>
        </authorList>
    </citation>
    <scope>NUCLEOTIDE SEQUENCE [LARGE SCALE GENOMIC DNA]</scope>
</reference>
<dbReference type="STRING" id="1789683.A0A1X7R5V5"/>
<dbReference type="InterPro" id="IPR008942">
    <property type="entry name" value="ENTH_VHS"/>
</dbReference>
<dbReference type="GO" id="GO:0031124">
    <property type="term" value="P:mRNA 3'-end processing"/>
    <property type="evidence" value="ECO:0007669"/>
    <property type="project" value="InterPro"/>
</dbReference>
<dbReference type="PANTHER" id="PTHR12460:SF0">
    <property type="entry name" value="CID DOMAIN-CONTAINING PROTEIN-RELATED"/>
    <property type="match status" value="1"/>
</dbReference>
<name>A0A1X7R5V5_9SACH</name>
<keyword evidence="3" id="KW-0269">Exonuclease</keyword>
<dbReference type="Gene3D" id="1.25.40.90">
    <property type="match status" value="1"/>
</dbReference>
<dbReference type="Pfam" id="PF04818">
    <property type="entry name" value="CID"/>
    <property type="match status" value="1"/>
</dbReference>
<dbReference type="OrthoDB" id="10069473at2759"/>
<feature type="compositionally biased region" description="Basic and acidic residues" evidence="1">
    <location>
        <begin position="320"/>
        <end position="348"/>
    </location>
</feature>
<dbReference type="InterPro" id="IPR006569">
    <property type="entry name" value="CID_dom"/>
</dbReference>
<feature type="region of interest" description="Disordered" evidence="1">
    <location>
        <begin position="320"/>
        <end position="387"/>
    </location>
</feature>
<dbReference type="SUPFAM" id="SSF48464">
    <property type="entry name" value="ENTH/VHS domain"/>
    <property type="match status" value="1"/>
</dbReference>
<dbReference type="GO" id="GO:0004527">
    <property type="term" value="F:exonuclease activity"/>
    <property type="evidence" value="ECO:0007669"/>
    <property type="project" value="UniProtKB-KW"/>
</dbReference>
<dbReference type="InterPro" id="IPR047883">
    <property type="entry name" value="Rtt103-like_CID"/>
</dbReference>
<protein>
    <submittedName>
        <fullName evidence="3">Similar to Saccharomyces cerevisiae YDR289C RTT103 Protein that interacts with exonuclease Rat1p and Rai1p and plays a role in transcription termination by RNA polymerase II</fullName>
    </submittedName>
</protein>
<keyword evidence="4" id="KW-1185">Reference proteome</keyword>
<dbReference type="AlphaFoldDB" id="A0A1X7R5V5"/>
<evidence type="ECO:0000256" key="1">
    <source>
        <dbReference type="SAM" id="MobiDB-lite"/>
    </source>
</evidence>
<evidence type="ECO:0000313" key="4">
    <source>
        <dbReference type="Proteomes" id="UP000196158"/>
    </source>
</evidence>
<feature type="compositionally biased region" description="Acidic residues" evidence="1">
    <location>
        <begin position="269"/>
        <end position="284"/>
    </location>
</feature>
<feature type="domain" description="CID" evidence="2">
    <location>
        <begin position="1"/>
        <end position="135"/>
    </location>
</feature>
<dbReference type="SMART" id="SM00582">
    <property type="entry name" value="RPR"/>
    <property type="match status" value="1"/>
</dbReference>
<sequence length="387" mass="43665">MSFSSEQFVNKLTKLEDSQESIASASKWLLSQHRDAPKIAECWKTYMLRKDINSRRKLLGIYVVNHVVQQAAGQKIGHFQEDFDKVIEEVLTTTFPEFSSDLKKKIIRVVNIWKNRGIFSRPTLNKVLISFEKNKNTNESDNLKLPPKIKPIVEMIKKIEKTQVNLHAMKTRFDNSINELDSSSVVYDENFKTVTKISDLAKDTIASSITERNNLINLFNGMIEEQNKLIVEEQTMVSEIDFALTAKDPTNINSKDKDDQDILPSYEAAGDDNDDSDSDSDSDLEDQKGSNVDKLTTTNGIPLDTANALEQMNTLVQEGNLKRNIDEIERSGNSDEDENSVKRTKGQDTNEGDVYEPTNQDSNEDENADDSNAVTSSIQDLLSKLAN</sequence>
<keyword evidence="3" id="KW-0540">Nuclease</keyword>
<proteinExistence type="predicted"/>
<organism evidence="3 4">
    <name type="scientific">Maudiozyma saulgeensis</name>
    <dbReference type="NCBI Taxonomy" id="1789683"/>
    <lineage>
        <taxon>Eukaryota</taxon>
        <taxon>Fungi</taxon>
        <taxon>Dikarya</taxon>
        <taxon>Ascomycota</taxon>
        <taxon>Saccharomycotina</taxon>
        <taxon>Saccharomycetes</taxon>
        <taxon>Saccharomycetales</taxon>
        <taxon>Saccharomycetaceae</taxon>
        <taxon>Maudiozyma</taxon>
    </lineage>
</organism>
<dbReference type="GO" id="GO:0099122">
    <property type="term" value="F:RNA polymerase II C-terminal domain binding"/>
    <property type="evidence" value="ECO:0007669"/>
    <property type="project" value="InterPro"/>
</dbReference>
<dbReference type="EMBL" id="FXLY01000006">
    <property type="protein sequence ID" value="SMN20830.1"/>
    <property type="molecule type" value="Genomic_DNA"/>
</dbReference>
<dbReference type="CDD" id="cd17003">
    <property type="entry name" value="CID_Rtt103"/>
    <property type="match status" value="1"/>
</dbReference>